<reference evidence="2 3" key="1">
    <citation type="submission" date="2011-10" db="EMBL/GenBank/DDBJ databases">
        <authorList>
            <person name="Genoscope - CEA"/>
        </authorList>
    </citation>
    <scope>NUCLEOTIDE SEQUENCE [LARGE SCALE GENOMIC DNA]</scope>
    <source>
        <strain evidence="2 3">RCC 1105</strain>
    </source>
</reference>
<organism evidence="2 3">
    <name type="scientific">Bathycoccus prasinos</name>
    <dbReference type="NCBI Taxonomy" id="41875"/>
    <lineage>
        <taxon>Eukaryota</taxon>
        <taxon>Viridiplantae</taxon>
        <taxon>Chlorophyta</taxon>
        <taxon>Mamiellophyceae</taxon>
        <taxon>Mamiellales</taxon>
        <taxon>Bathycoccaceae</taxon>
        <taxon>Bathycoccus</taxon>
    </lineage>
</organism>
<proteinExistence type="predicted"/>
<evidence type="ECO:0000313" key="2">
    <source>
        <dbReference type="EMBL" id="CCO18860.1"/>
    </source>
</evidence>
<dbReference type="EMBL" id="FO082267">
    <property type="protein sequence ID" value="CCO18860.1"/>
    <property type="molecule type" value="Genomic_DNA"/>
</dbReference>
<dbReference type="RefSeq" id="XP_007509745.1">
    <property type="nucleotide sequence ID" value="XM_007509683.1"/>
</dbReference>
<feature type="compositionally biased region" description="Basic and acidic residues" evidence="1">
    <location>
        <begin position="56"/>
        <end position="81"/>
    </location>
</feature>
<dbReference type="Proteomes" id="UP000198341">
    <property type="component" value="Chromosome 12"/>
</dbReference>
<name>K8F241_9CHLO</name>
<evidence type="ECO:0000256" key="1">
    <source>
        <dbReference type="SAM" id="MobiDB-lite"/>
    </source>
</evidence>
<evidence type="ECO:0000313" key="3">
    <source>
        <dbReference type="Proteomes" id="UP000198341"/>
    </source>
</evidence>
<accession>K8F241</accession>
<feature type="region of interest" description="Disordered" evidence="1">
    <location>
        <begin position="34"/>
        <end position="148"/>
    </location>
</feature>
<dbReference type="AlphaFoldDB" id="K8F241"/>
<gene>
    <name evidence="2" type="ordered locus">Bathy12g01500</name>
</gene>
<sequence>MFARPGRIRAYCSVSGGLDALRDAGGVSDVELLDARQPRVKREERMDNKDDDDDFYEARRKEELETTERRELHAQLNREDSAYGYSSSNINTSRQNRRNTNNNNNNNSEEEEGPTTPPNQRESEQPPPRVGAKRGLIPHSRSMPEFGEAKLWARRNRKQPQRLDVRLQCVQLGVIESPSSYA</sequence>
<feature type="compositionally biased region" description="Basic and acidic residues" evidence="1">
    <location>
        <begin position="34"/>
        <end position="48"/>
    </location>
</feature>
<feature type="compositionally biased region" description="Low complexity" evidence="1">
    <location>
        <begin position="87"/>
        <end position="107"/>
    </location>
</feature>
<dbReference type="KEGG" id="bpg:Bathy12g01500"/>
<dbReference type="GeneID" id="19012651"/>
<keyword evidence="3" id="KW-1185">Reference proteome</keyword>
<protein>
    <submittedName>
        <fullName evidence="2">Uncharacterized protein</fullName>
    </submittedName>
</protein>